<feature type="domain" description="Carrier" evidence="1">
    <location>
        <begin position="1"/>
        <end position="77"/>
    </location>
</feature>
<evidence type="ECO:0000313" key="2">
    <source>
        <dbReference type="EMBL" id="ABL00954.1"/>
    </source>
</evidence>
<reference evidence="2 3" key="1">
    <citation type="submission" date="2006-10" db="EMBL/GenBank/DDBJ databases">
        <title>Complete sequence of chromosome of Pelobacter propionicus DSM 2379.</title>
        <authorList>
            <consortium name="US DOE Joint Genome Institute"/>
            <person name="Copeland A."/>
            <person name="Lucas S."/>
            <person name="Lapidus A."/>
            <person name="Barry K."/>
            <person name="Detter J.C."/>
            <person name="Glavina del Rio T."/>
            <person name="Hammon N."/>
            <person name="Israni S."/>
            <person name="Dalin E."/>
            <person name="Tice H."/>
            <person name="Pitluck S."/>
            <person name="Saunders E."/>
            <person name="Brettin T."/>
            <person name="Bruce D."/>
            <person name="Han C."/>
            <person name="Tapia R."/>
            <person name="Schmutz J."/>
            <person name="Larimer F."/>
            <person name="Land M."/>
            <person name="Hauser L."/>
            <person name="Kyrpides N."/>
            <person name="Kim E."/>
            <person name="Lovley D."/>
            <person name="Richardson P."/>
        </authorList>
    </citation>
    <scope>NUCLEOTIDE SEQUENCE [LARGE SCALE GENOMIC DNA]</scope>
    <source>
        <strain evidence="3">DSM 2379 / NBRC 103807 / OttBd1</strain>
    </source>
</reference>
<dbReference type="AlphaFoldDB" id="A1AUD3"/>
<dbReference type="PROSITE" id="PS50075">
    <property type="entry name" value="CARRIER"/>
    <property type="match status" value="1"/>
</dbReference>
<name>A1AUD3_PELPD</name>
<gene>
    <name evidence="2" type="ordered locus">Ppro_3361</name>
</gene>
<proteinExistence type="predicted"/>
<dbReference type="EMBL" id="CP000482">
    <property type="protein sequence ID" value="ABL00954.1"/>
    <property type="molecule type" value="Genomic_DNA"/>
</dbReference>
<dbReference type="InterPro" id="IPR009081">
    <property type="entry name" value="PP-bd_ACP"/>
</dbReference>
<dbReference type="InterPro" id="IPR036736">
    <property type="entry name" value="ACP-like_sf"/>
</dbReference>
<dbReference type="Proteomes" id="UP000006732">
    <property type="component" value="Chromosome"/>
</dbReference>
<dbReference type="SUPFAM" id="SSF47336">
    <property type="entry name" value="ACP-like"/>
    <property type="match status" value="1"/>
</dbReference>
<protein>
    <recommendedName>
        <fullName evidence="1">Carrier domain-containing protein</fullName>
    </recommendedName>
</protein>
<accession>A1AUD3</accession>
<dbReference type="KEGG" id="ppd:Ppro_3361"/>
<dbReference type="STRING" id="338966.Ppro_3361"/>
<dbReference type="OrthoDB" id="5461029at2"/>
<dbReference type="HOGENOM" id="CLU_108696_21_2_7"/>
<keyword evidence="3" id="KW-1185">Reference proteome</keyword>
<sequence>MDLIDEMKEILLKVGVEESVVKELSQYLPLAGHVLDSMAYTEFMVALEERYGIKLLDPEAAFIKSLSDIKKEILEKRS</sequence>
<evidence type="ECO:0000313" key="3">
    <source>
        <dbReference type="Proteomes" id="UP000006732"/>
    </source>
</evidence>
<dbReference type="Gene3D" id="1.10.1200.10">
    <property type="entry name" value="ACP-like"/>
    <property type="match status" value="1"/>
</dbReference>
<dbReference type="eggNOG" id="COG0236">
    <property type="taxonomic scope" value="Bacteria"/>
</dbReference>
<organism evidence="2 3">
    <name type="scientific">Pelobacter propionicus (strain DSM 2379 / NBRC 103807 / OttBd1)</name>
    <dbReference type="NCBI Taxonomy" id="338966"/>
    <lineage>
        <taxon>Bacteria</taxon>
        <taxon>Pseudomonadati</taxon>
        <taxon>Thermodesulfobacteriota</taxon>
        <taxon>Desulfuromonadia</taxon>
        <taxon>Desulfuromonadales</taxon>
        <taxon>Desulfuromonadaceae</taxon>
        <taxon>Pelobacter</taxon>
    </lineage>
</organism>
<dbReference type="RefSeq" id="WP_011737170.1">
    <property type="nucleotide sequence ID" value="NC_008609.1"/>
</dbReference>
<evidence type="ECO:0000259" key="1">
    <source>
        <dbReference type="PROSITE" id="PS50075"/>
    </source>
</evidence>